<dbReference type="Proteomes" id="UP000540989">
    <property type="component" value="Unassembled WGS sequence"/>
</dbReference>
<evidence type="ECO:0000259" key="6">
    <source>
        <dbReference type="Pfam" id="PF01850"/>
    </source>
</evidence>
<keyword evidence="5" id="KW-0800">Toxin</keyword>
<dbReference type="EC" id="3.1.-.-" evidence="5"/>
<name>A0A7W7ZD05_9BACT</name>
<evidence type="ECO:0000313" key="8">
    <source>
        <dbReference type="Proteomes" id="UP000540989"/>
    </source>
</evidence>
<organism evidence="7 8">
    <name type="scientific">Granulicella aggregans</name>
    <dbReference type="NCBI Taxonomy" id="474949"/>
    <lineage>
        <taxon>Bacteria</taxon>
        <taxon>Pseudomonadati</taxon>
        <taxon>Acidobacteriota</taxon>
        <taxon>Terriglobia</taxon>
        <taxon>Terriglobales</taxon>
        <taxon>Acidobacteriaceae</taxon>
        <taxon>Granulicella</taxon>
    </lineage>
</organism>
<sequence>MIFLPDVNVWIALTSARHVHQPIANEWLSGLADERIAFCRVSELGFLRLLTNAHVMGNDVLTPVEAWRVYDEWRADDRAVFLPERPDFSEEWRQLGRQLKGGPNVWTDGYLAAFARNANVTIVTLDRSFVALGSVAIKLLG</sequence>
<keyword evidence="4 5" id="KW-0378">Hydrolase</keyword>
<dbReference type="GO" id="GO:0090729">
    <property type="term" value="F:toxin activity"/>
    <property type="evidence" value="ECO:0007669"/>
    <property type="project" value="UniProtKB-KW"/>
</dbReference>
<comment type="function">
    <text evidence="5">Toxic component of a toxin-antitoxin (TA) system. An RNase.</text>
</comment>
<comment type="similarity">
    <text evidence="5">Belongs to the PINc/VapC protein family.</text>
</comment>
<dbReference type="EMBL" id="JACHIP010000003">
    <property type="protein sequence ID" value="MBB5057593.1"/>
    <property type="molecule type" value="Genomic_DNA"/>
</dbReference>
<evidence type="ECO:0000313" key="7">
    <source>
        <dbReference type="EMBL" id="MBB5057593.1"/>
    </source>
</evidence>
<feature type="binding site" evidence="5">
    <location>
        <position position="108"/>
    </location>
    <ligand>
        <name>Mg(2+)</name>
        <dbReference type="ChEBI" id="CHEBI:18420"/>
    </ligand>
</feature>
<dbReference type="InterPro" id="IPR029060">
    <property type="entry name" value="PIN-like_dom_sf"/>
</dbReference>
<comment type="cofactor">
    <cofactor evidence="5">
        <name>Mg(2+)</name>
        <dbReference type="ChEBI" id="CHEBI:18420"/>
    </cofactor>
</comment>
<comment type="caution">
    <text evidence="7">The sequence shown here is derived from an EMBL/GenBank/DDBJ whole genome shotgun (WGS) entry which is preliminary data.</text>
</comment>
<dbReference type="InterPro" id="IPR002716">
    <property type="entry name" value="PIN_dom"/>
</dbReference>
<protein>
    <recommendedName>
        <fullName evidence="5">Ribonuclease VapC</fullName>
        <shortName evidence="5">RNase VapC</shortName>
        <ecNumber evidence="5">3.1.-.-</ecNumber>
    </recommendedName>
    <alternativeName>
        <fullName evidence="5">Toxin VapC</fullName>
    </alternativeName>
</protein>
<dbReference type="InterPro" id="IPR006226">
    <property type="entry name" value="Mtu_PIN"/>
</dbReference>
<evidence type="ECO:0000256" key="5">
    <source>
        <dbReference type="HAMAP-Rule" id="MF_00265"/>
    </source>
</evidence>
<dbReference type="InterPro" id="IPR022907">
    <property type="entry name" value="VapC_family"/>
</dbReference>
<dbReference type="NCBIfam" id="TIGR00028">
    <property type="entry name" value="Mtu_PIN_fam"/>
    <property type="match status" value="1"/>
</dbReference>
<gene>
    <name evidence="5" type="primary">vapC</name>
    <name evidence="7" type="ORF">HDF16_002299</name>
</gene>
<feature type="domain" description="PIN" evidence="6">
    <location>
        <begin position="4"/>
        <end position="131"/>
    </location>
</feature>
<keyword evidence="2 5" id="KW-0540">Nuclease</keyword>
<dbReference type="Pfam" id="PF01850">
    <property type="entry name" value="PIN"/>
    <property type="match status" value="1"/>
</dbReference>
<evidence type="ECO:0000256" key="1">
    <source>
        <dbReference type="ARBA" id="ARBA00022649"/>
    </source>
</evidence>
<keyword evidence="3 5" id="KW-0479">Metal-binding</keyword>
<dbReference type="Gene3D" id="3.40.50.1010">
    <property type="entry name" value="5'-nuclease"/>
    <property type="match status" value="1"/>
</dbReference>
<dbReference type="GO" id="GO:0016788">
    <property type="term" value="F:hydrolase activity, acting on ester bonds"/>
    <property type="evidence" value="ECO:0007669"/>
    <property type="project" value="InterPro"/>
</dbReference>
<dbReference type="GO" id="GO:0004540">
    <property type="term" value="F:RNA nuclease activity"/>
    <property type="evidence" value="ECO:0007669"/>
    <property type="project" value="InterPro"/>
</dbReference>
<dbReference type="HAMAP" id="MF_00265">
    <property type="entry name" value="VapC_Nob1"/>
    <property type="match status" value="1"/>
</dbReference>
<dbReference type="GO" id="GO:0045926">
    <property type="term" value="P:negative regulation of growth"/>
    <property type="evidence" value="ECO:0007669"/>
    <property type="project" value="UniProtKB-ARBA"/>
</dbReference>
<dbReference type="AlphaFoldDB" id="A0A7W7ZD05"/>
<reference evidence="7 8" key="1">
    <citation type="submission" date="2020-08" db="EMBL/GenBank/DDBJ databases">
        <title>Genomic Encyclopedia of Type Strains, Phase IV (KMG-V): Genome sequencing to study the core and pangenomes of soil and plant-associated prokaryotes.</title>
        <authorList>
            <person name="Whitman W."/>
        </authorList>
    </citation>
    <scope>NUCLEOTIDE SEQUENCE [LARGE SCALE GENOMIC DNA]</scope>
    <source>
        <strain evidence="7 8">M8UP14</strain>
    </source>
</reference>
<dbReference type="GO" id="GO:0000287">
    <property type="term" value="F:magnesium ion binding"/>
    <property type="evidence" value="ECO:0007669"/>
    <property type="project" value="UniProtKB-UniRule"/>
</dbReference>
<evidence type="ECO:0000256" key="3">
    <source>
        <dbReference type="ARBA" id="ARBA00022723"/>
    </source>
</evidence>
<accession>A0A7W7ZD05</accession>
<keyword evidence="8" id="KW-1185">Reference proteome</keyword>
<dbReference type="SUPFAM" id="SSF88723">
    <property type="entry name" value="PIN domain-like"/>
    <property type="match status" value="1"/>
</dbReference>
<dbReference type="RefSeq" id="WP_184216617.1">
    <property type="nucleotide sequence ID" value="NZ_JACHIP010000003.1"/>
</dbReference>
<keyword evidence="1 5" id="KW-1277">Toxin-antitoxin system</keyword>
<feature type="binding site" evidence="5">
    <location>
        <position position="6"/>
    </location>
    <ligand>
        <name>Mg(2+)</name>
        <dbReference type="ChEBI" id="CHEBI:18420"/>
    </ligand>
</feature>
<evidence type="ECO:0000256" key="2">
    <source>
        <dbReference type="ARBA" id="ARBA00022722"/>
    </source>
</evidence>
<keyword evidence="5" id="KW-0460">Magnesium</keyword>
<proteinExistence type="inferred from homology"/>
<evidence type="ECO:0000256" key="4">
    <source>
        <dbReference type="ARBA" id="ARBA00022801"/>
    </source>
</evidence>